<dbReference type="GO" id="GO:0046872">
    <property type="term" value="F:metal ion binding"/>
    <property type="evidence" value="ECO:0007669"/>
    <property type="project" value="UniProtKB-KW"/>
</dbReference>
<dbReference type="AlphaFoldDB" id="A0A7Z7D3C4"/>
<dbReference type="PANTHER" id="PTHR42796:SF4">
    <property type="entry name" value="FUMARYLACETOACETATE HYDROLASE DOMAIN-CONTAINING PROTEIN 2A"/>
    <property type="match status" value="1"/>
</dbReference>
<feature type="domain" description="Fumarylacetoacetase-like C-terminal" evidence="3">
    <location>
        <begin position="68"/>
        <end position="271"/>
    </location>
</feature>
<proteinExistence type="inferred from homology"/>
<reference evidence="4 5" key="1">
    <citation type="submission" date="2016-10" db="EMBL/GenBank/DDBJ databases">
        <authorList>
            <person name="Varghese N."/>
            <person name="Submissions S."/>
        </authorList>
    </citation>
    <scope>NUCLEOTIDE SEQUENCE [LARGE SCALE GENOMIC DNA]</scope>
    <source>
        <strain evidence="4 5">UNC380MFSha3.1</strain>
    </source>
</reference>
<evidence type="ECO:0000259" key="3">
    <source>
        <dbReference type="Pfam" id="PF01557"/>
    </source>
</evidence>
<keyword evidence="4" id="KW-0670">Pyruvate</keyword>
<dbReference type="SUPFAM" id="SSF56529">
    <property type="entry name" value="FAH"/>
    <property type="match status" value="1"/>
</dbReference>
<keyword evidence="2" id="KW-0479">Metal-binding</keyword>
<comment type="similarity">
    <text evidence="1">Belongs to the FAH family.</text>
</comment>
<dbReference type="GO" id="GO:0016853">
    <property type="term" value="F:isomerase activity"/>
    <property type="evidence" value="ECO:0007669"/>
    <property type="project" value="UniProtKB-ARBA"/>
</dbReference>
<gene>
    <name evidence="4" type="ORF">SAMN04487751_2364</name>
</gene>
<evidence type="ECO:0000313" key="4">
    <source>
        <dbReference type="EMBL" id="SFI60832.1"/>
    </source>
</evidence>
<evidence type="ECO:0000256" key="1">
    <source>
        <dbReference type="ARBA" id="ARBA00010211"/>
    </source>
</evidence>
<dbReference type="GO" id="GO:0019752">
    <property type="term" value="P:carboxylic acid metabolic process"/>
    <property type="evidence" value="ECO:0007669"/>
    <property type="project" value="UniProtKB-ARBA"/>
</dbReference>
<comment type="caution">
    <text evidence="4">The sequence shown here is derived from an EMBL/GenBank/DDBJ whole genome shotgun (WGS) entry which is preliminary data.</text>
</comment>
<evidence type="ECO:0000256" key="2">
    <source>
        <dbReference type="ARBA" id="ARBA00022723"/>
    </source>
</evidence>
<dbReference type="GO" id="GO:0016787">
    <property type="term" value="F:hydrolase activity"/>
    <property type="evidence" value="ECO:0007669"/>
    <property type="project" value="UniProtKB-KW"/>
</dbReference>
<dbReference type="InterPro" id="IPR011234">
    <property type="entry name" value="Fumarylacetoacetase-like_C"/>
</dbReference>
<dbReference type="InterPro" id="IPR036663">
    <property type="entry name" value="Fumarylacetoacetase_C_sf"/>
</dbReference>
<dbReference type="FunFam" id="3.90.850.10:FF:000002">
    <property type="entry name" value="2-hydroxyhepta-2,4-diene-1,7-dioate isomerase"/>
    <property type="match status" value="1"/>
</dbReference>
<dbReference type="Proteomes" id="UP000198702">
    <property type="component" value="Unassembled WGS sequence"/>
</dbReference>
<dbReference type="EMBL" id="FOQZ01000003">
    <property type="protein sequence ID" value="SFI60832.1"/>
    <property type="molecule type" value="Genomic_DNA"/>
</dbReference>
<name>A0A7Z7D3C4_9MICO</name>
<dbReference type="Pfam" id="PF01557">
    <property type="entry name" value="FAA_hydrolase"/>
    <property type="match status" value="1"/>
</dbReference>
<accession>A0A7Z7D3C4</accession>
<sequence length="280" mass="30250">MRLATINTERGTRAAILENGCAQVLALDDVGAVLTAVERGESLGSMVREEELDPRQVQFLPPVVRPEKVVCVGLNYHAHAAEANLPIPQHPLLFPKYARALVGAGSDILIPPETQRCDWEAELALVIGKTVRRIGSAQALDAVAGYTVMNDISMRDWQKHTSQMMPGKTFESSTPVGPWLVSPEEVDHARNLRLTCSVNGREMQRTSTGDMIFSPAEVIAYISTIMTLVPGDVIALGTPAGIGSTRTPPVFLQPGDLVVTECEGIGVLQNRCVAETIDED</sequence>
<evidence type="ECO:0000313" key="5">
    <source>
        <dbReference type="Proteomes" id="UP000198702"/>
    </source>
</evidence>
<organism evidence="4 5">
    <name type="scientific">Microbacterium saccharophilum</name>
    <dbReference type="NCBI Taxonomy" id="1213358"/>
    <lineage>
        <taxon>Bacteria</taxon>
        <taxon>Bacillati</taxon>
        <taxon>Actinomycetota</taxon>
        <taxon>Actinomycetes</taxon>
        <taxon>Micrococcales</taxon>
        <taxon>Microbacteriaceae</taxon>
        <taxon>Microbacterium</taxon>
    </lineage>
</organism>
<dbReference type="PANTHER" id="PTHR42796">
    <property type="entry name" value="FUMARYLACETOACETATE HYDROLASE DOMAIN-CONTAINING PROTEIN 2A-RELATED"/>
    <property type="match status" value="1"/>
</dbReference>
<dbReference type="RefSeq" id="WP_028496709.1">
    <property type="nucleotide sequence ID" value="NZ_FOQZ01000003.1"/>
</dbReference>
<protein>
    <submittedName>
        <fullName evidence="4">Acylpyruvate hydrolase</fullName>
    </submittedName>
</protein>
<dbReference type="InterPro" id="IPR051121">
    <property type="entry name" value="FAH"/>
</dbReference>
<keyword evidence="4" id="KW-0378">Hydrolase</keyword>
<dbReference type="Gene3D" id="3.90.850.10">
    <property type="entry name" value="Fumarylacetoacetase-like, C-terminal domain"/>
    <property type="match status" value="1"/>
</dbReference>